<feature type="transmembrane region" description="Helical" evidence="9">
    <location>
        <begin position="197"/>
        <end position="216"/>
    </location>
</feature>
<evidence type="ECO:0000256" key="2">
    <source>
        <dbReference type="ARBA" id="ARBA00010072"/>
    </source>
</evidence>
<dbReference type="GO" id="GO:0043190">
    <property type="term" value="C:ATP-binding cassette (ABC) transporter complex"/>
    <property type="evidence" value="ECO:0007669"/>
    <property type="project" value="InterPro"/>
</dbReference>
<dbReference type="GO" id="GO:0006865">
    <property type="term" value="P:amino acid transport"/>
    <property type="evidence" value="ECO:0007669"/>
    <property type="project" value="UniProtKB-KW"/>
</dbReference>
<dbReference type="InterPro" id="IPR043429">
    <property type="entry name" value="ArtM/GltK/GlnP/TcyL/YhdX-like"/>
</dbReference>
<keyword evidence="4" id="KW-1003">Cell membrane</keyword>
<dbReference type="Pfam" id="PF00528">
    <property type="entry name" value="BPD_transp_1"/>
    <property type="match status" value="1"/>
</dbReference>
<evidence type="ECO:0000256" key="4">
    <source>
        <dbReference type="ARBA" id="ARBA00022475"/>
    </source>
</evidence>
<organism evidence="11 12">
    <name type="scientific">Bosea psychrotolerans</name>
    <dbReference type="NCBI Taxonomy" id="1871628"/>
    <lineage>
        <taxon>Bacteria</taxon>
        <taxon>Pseudomonadati</taxon>
        <taxon>Pseudomonadota</taxon>
        <taxon>Alphaproteobacteria</taxon>
        <taxon>Hyphomicrobiales</taxon>
        <taxon>Boseaceae</taxon>
        <taxon>Bosea</taxon>
    </lineage>
</organism>
<gene>
    <name evidence="11" type="ORF">CYD53_105214</name>
</gene>
<keyword evidence="3 9" id="KW-0813">Transport</keyword>
<dbReference type="SUPFAM" id="SSF161098">
    <property type="entry name" value="MetI-like"/>
    <property type="match status" value="2"/>
</dbReference>
<dbReference type="RefSeq" id="WP_103718165.1">
    <property type="nucleotide sequence ID" value="NZ_PQFZ01000005.1"/>
</dbReference>
<evidence type="ECO:0000313" key="12">
    <source>
        <dbReference type="Proteomes" id="UP000236919"/>
    </source>
</evidence>
<evidence type="ECO:0000256" key="9">
    <source>
        <dbReference type="RuleBase" id="RU363032"/>
    </source>
</evidence>
<keyword evidence="6" id="KW-0029">Amino-acid transport</keyword>
<feature type="domain" description="ABC transmembrane type-1" evidence="10">
    <location>
        <begin position="101"/>
        <end position="380"/>
    </location>
</feature>
<feature type="transmembrane region" description="Helical" evidence="9">
    <location>
        <begin position="223"/>
        <end position="243"/>
    </location>
</feature>
<name>A0A2S4MD53_9HYPH</name>
<feature type="transmembrane region" description="Helical" evidence="9">
    <location>
        <begin position="107"/>
        <end position="127"/>
    </location>
</feature>
<dbReference type="AlphaFoldDB" id="A0A2S4MD53"/>
<feature type="transmembrane region" description="Helical" evidence="9">
    <location>
        <begin position="20"/>
        <end position="43"/>
    </location>
</feature>
<dbReference type="EMBL" id="PQFZ01000005">
    <property type="protein sequence ID" value="POR52549.1"/>
    <property type="molecule type" value="Genomic_DNA"/>
</dbReference>
<protein>
    <submittedName>
        <fullName evidence="11">Amino acid ABC transporter membrane protein 1 (PAAT family)</fullName>
    </submittedName>
</protein>
<evidence type="ECO:0000259" key="10">
    <source>
        <dbReference type="PROSITE" id="PS50928"/>
    </source>
</evidence>
<keyword evidence="5 9" id="KW-0812">Transmembrane</keyword>
<evidence type="ECO:0000256" key="7">
    <source>
        <dbReference type="ARBA" id="ARBA00022989"/>
    </source>
</evidence>
<dbReference type="PANTHER" id="PTHR30614:SF37">
    <property type="entry name" value="AMINO-ACID ABC TRANSPORTER PERMEASE PROTEIN YHDX-RELATED"/>
    <property type="match status" value="1"/>
</dbReference>
<dbReference type="Gene3D" id="1.10.3720.10">
    <property type="entry name" value="MetI-like"/>
    <property type="match status" value="1"/>
</dbReference>
<evidence type="ECO:0000256" key="8">
    <source>
        <dbReference type="ARBA" id="ARBA00023136"/>
    </source>
</evidence>
<dbReference type="PROSITE" id="PS50928">
    <property type="entry name" value="ABC_TM1"/>
    <property type="match status" value="1"/>
</dbReference>
<evidence type="ECO:0000256" key="5">
    <source>
        <dbReference type="ARBA" id="ARBA00022692"/>
    </source>
</evidence>
<dbReference type="InterPro" id="IPR000515">
    <property type="entry name" value="MetI-like"/>
</dbReference>
<comment type="similarity">
    <text evidence="2">Belongs to the binding-protein-dependent transport system permease family. HisMQ subfamily.</text>
</comment>
<dbReference type="NCBIfam" id="TIGR01726">
    <property type="entry name" value="HEQRo_perm_3TM"/>
    <property type="match status" value="1"/>
</dbReference>
<dbReference type="PANTHER" id="PTHR30614">
    <property type="entry name" value="MEMBRANE COMPONENT OF AMINO ACID ABC TRANSPORTER"/>
    <property type="match status" value="1"/>
</dbReference>
<keyword evidence="7 9" id="KW-1133">Transmembrane helix</keyword>
<dbReference type="Proteomes" id="UP000236919">
    <property type="component" value="Unassembled WGS sequence"/>
</dbReference>
<dbReference type="GO" id="GO:0022857">
    <property type="term" value="F:transmembrane transporter activity"/>
    <property type="evidence" value="ECO:0007669"/>
    <property type="project" value="InterPro"/>
</dbReference>
<reference evidence="11 12" key="1">
    <citation type="submission" date="2018-01" db="EMBL/GenBank/DDBJ databases">
        <title>Genomic Encyclopedia of Type Strains, Phase III (KMG-III): the genomes of soil and plant-associated and newly described type strains.</title>
        <authorList>
            <person name="Whitman W."/>
        </authorList>
    </citation>
    <scope>NUCLEOTIDE SEQUENCE [LARGE SCALE GENOMIC DNA]</scope>
    <source>
        <strain evidence="11 12">1131</strain>
    </source>
</reference>
<evidence type="ECO:0000313" key="11">
    <source>
        <dbReference type="EMBL" id="POR52549.1"/>
    </source>
</evidence>
<comment type="subcellular location">
    <subcellularLocation>
        <location evidence="1">Cell inner membrane</location>
        <topology evidence="1">Multi-pass membrane protein</topology>
    </subcellularLocation>
    <subcellularLocation>
        <location evidence="9">Cell membrane</location>
        <topology evidence="9">Multi-pass membrane protein</topology>
    </subcellularLocation>
</comment>
<proteinExistence type="inferred from homology"/>
<sequence length="398" mass="42187">MTMQIAEAPYITPTRRRVLVVSRWCLQAAIVAVVAGLAIWLALAVREALARKGIQFSFGYLWNAANISLSEGLVLSRDGAWPVLEPFSPTHSNAQALFAGLWNSLKVALTAIVLCTVSGTLVGIGRLSTNWLVRNLCFGLVECVRNTPLLIQIVFWYFAVVLRFPPANAASGWLGGLIASRSGLFLPGLAVSEDASLASQALLVAAVASTIAALVMRGGRRKLTCLAVALVALALAAALGFPLSADLPVATRFGARGGFALSPEMTAILLAITVNSAAYVAEIVRGAIDALPKGQWEAAASLGLSRSHTLRDIILPQVLRIVLPSLANRYISLTKDTSLGIAIGFPDLFNVYGTVSNQTGRNLEGVIIVMLTYLALSWIISACVNALNARINRQGGTR</sequence>
<keyword evidence="12" id="KW-1185">Reference proteome</keyword>
<dbReference type="InterPro" id="IPR010065">
    <property type="entry name" value="AA_ABC_transptr_permease_3TM"/>
</dbReference>
<comment type="caution">
    <text evidence="11">The sequence shown here is derived from an EMBL/GenBank/DDBJ whole genome shotgun (WGS) entry which is preliminary data.</text>
</comment>
<dbReference type="OrthoDB" id="9809799at2"/>
<feature type="transmembrane region" description="Helical" evidence="9">
    <location>
        <begin position="366"/>
        <end position="388"/>
    </location>
</feature>
<dbReference type="CDD" id="cd06261">
    <property type="entry name" value="TM_PBP2"/>
    <property type="match status" value="1"/>
</dbReference>
<evidence type="ECO:0000256" key="6">
    <source>
        <dbReference type="ARBA" id="ARBA00022970"/>
    </source>
</evidence>
<accession>A0A2S4MD53</accession>
<evidence type="ECO:0000256" key="1">
    <source>
        <dbReference type="ARBA" id="ARBA00004429"/>
    </source>
</evidence>
<keyword evidence="8 9" id="KW-0472">Membrane</keyword>
<dbReference type="InterPro" id="IPR035906">
    <property type="entry name" value="MetI-like_sf"/>
</dbReference>
<evidence type="ECO:0000256" key="3">
    <source>
        <dbReference type="ARBA" id="ARBA00022448"/>
    </source>
</evidence>